<reference evidence="1 2" key="1">
    <citation type="journal article" date="2010" name="J. Bacteriol.">
        <title>Genome sequence of the milbemycin-producing bacterium Streptomyces bingchenggensis.</title>
        <authorList>
            <person name="Wang X.J."/>
            <person name="Yan Y.J."/>
            <person name="Zhang B."/>
            <person name="An J."/>
            <person name="Wang J.J."/>
            <person name="Tian J."/>
            <person name="Jiang L."/>
            <person name="Chen Y.H."/>
            <person name="Huang S.X."/>
            <person name="Yin M."/>
            <person name="Zhang J."/>
            <person name="Gao A.L."/>
            <person name="Liu C.X."/>
            <person name="Zhu Z.X."/>
            <person name="Xiang W.S."/>
        </authorList>
    </citation>
    <scope>NUCLEOTIDE SEQUENCE [LARGE SCALE GENOMIC DNA]</scope>
    <source>
        <strain evidence="1 2">BCW-1</strain>
    </source>
</reference>
<evidence type="ECO:0000313" key="1">
    <source>
        <dbReference type="EMBL" id="ADI12914.1"/>
    </source>
</evidence>
<dbReference type="PATRIC" id="fig|749414.3.peg.10082"/>
<organism evidence="1 2">
    <name type="scientific">Streptomyces bingchenggensis (strain BCW-1)</name>
    <dbReference type="NCBI Taxonomy" id="749414"/>
    <lineage>
        <taxon>Bacteria</taxon>
        <taxon>Bacillati</taxon>
        <taxon>Actinomycetota</taxon>
        <taxon>Actinomycetes</taxon>
        <taxon>Kitasatosporales</taxon>
        <taxon>Streptomycetaceae</taxon>
        <taxon>Streptomyces</taxon>
    </lineage>
</organism>
<proteinExistence type="predicted"/>
<accession>D7CBN7</accession>
<dbReference type="STRING" id="749414.SBI_09796"/>
<gene>
    <name evidence="1" type="ordered locus">SBI_09796</name>
</gene>
<protein>
    <submittedName>
        <fullName evidence="1">Putative ABC transporter substrate-binding protein</fullName>
    </submittedName>
</protein>
<dbReference type="EMBL" id="CP002047">
    <property type="protein sequence ID" value="ADI12914.1"/>
    <property type="molecule type" value="Genomic_DNA"/>
</dbReference>
<evidence type="ECO:0000313" key="2">
    <source>
        <dbReference type="Proteomes" id="UP000000377"/>
    </source>
</evidence>
<dbReference type="Gene3D" id="3.10.105.10">
    <property type="entry name" value="Dipeptide-binding Protein, Domain 3"/>
    <property type="match status" value="1"/>
</dbReference>
<dbReference type="HOGENOM" id="CLU_2604415_0_0_11"/>
<dbReference type="Proteomes" id="UP000000377">
    <property type="component" value="Chromosome"/>
</dbReference>
<keyword evidence="2" id="KW-1185">Reference proteome</keyword>
<sequence length="79" mass="8025">MLDTGDPAAYLHSDFAGDGSFNIAQLSDETVDGAGRKAEATVAGDARRAAVLKAETAILNTDAGGCGGRRGLRQGSTRT</sequence>
<name>D7CBN7_STRBB</name>
<dbReference type="AlphaFoldDB" id="D7CBN7"/>
<dbReference type="eggNOG" id="COG0747">
    <property type="taxonomic scope" value="Bacteria"/>
</dbReference>
<dbReference type="KEGG" id="sbh:SBI_09796"/>